<name>A0ABQ8Z2M5_9EUKA</name>
<dbReference type="InterPro" id="IPR016181">
    <property type="entry name" value="Acyl_CoA_acyltransferase"/>
</dbReference>
<reference evidence="10" key="1">
    <citation type="submission" date="2022-08" db="EMBL/GenBank/DDBJ databases">
        <title>Novel sulfate-reducing endosymbionts in the free-living metamonad Anaeramoeba.</title>
        <authorList>
            <person name="Jerlstrom-Hultqvist J."/>
            <person name="Cepicka I."/>
            <person name="Gallot-Lavallee L."/>
            <person name="Salas-Leiva D."/>
            <person name="Curtis B.A."/>
            <person name="Zahonova K."/>
            <person name="Pipaliya S."/>
            <person name="Dacks J."/>
            <person name="Roger A.J."/>
        </authorList>
    </citation>
    <scope>NUCLEOTIDE SEQUENCE</scope>
    <source>
        <strain evidence="10">Schooner1</strain>
    </source>
</reference>
<evidence type="ECO:0000313" key="11">
    <source>
        <dbReference type="Proteomes" id="UP001150062"/>
    </source>
</evidence>
<feature type="domain" description="Glycylpeptide N-tetradecanoyltransferase N-terminal" evidence="8">
    <location>
        <begin position="31"/>
        <end position="181"/>
    </location>
</feature>
<comment type="caution">
    <text evidence="10">The sequence shown here is derived from an EMBL/GenBank/DDBJ whole genome shotgun (WGS) entry which is preliminary data.</text>
</comment>
<evidence type="ECO:0000256" key="1">
    <source>
        <dbReference type="ARBA" id="ARBA00009469"/>
    </source>
</evidence>
<comment type="similarity">
    <text evidence="1 6">Belongs to the NMT family.</text>
</comment>
<comment type="function">
    <text evidence="5">Adds a myristoyl group to the N-terminal glycine residue of certain cellular proteins.</text>
</comment>
<evidence type="ECO:0000259" key="8">
    <source>
        <dbReference type="Pfam" id="PF01233"/>
    </source>
</evidence>
<dbReference type="EC" id="2.3.1.97" evidence="2 5"/>
<keyword evidence="3 5" id="KW-0808">Transferase</keyword>
<organism evidence="10 11">
    <name type="scientific">Anaeramoeba flamelloides</name>
    <dbReference type="NCBI Taxonomy" id="1746091"/>
    <lineage>
        <taxon>Eukaryota</taxon>
        <taxon>Metamonada</taxon>
        <taxon>Anaeramoebidae</taxon>
        <taxon>Anaeramoeba</taxon>
    </lineage>
</organism>
<sequence>MKPTQRLVTDHKDEKKTKKNDRKVNKNQPFQMKLSKETPLPYNFNFVEIDLRKEDSLDMLLNFLNKNMKVSDNESKWDLYYIKEYLEWEFVTPRYQKKWTVGLQNMITNELVRFICGVEINIEFGSKLLEIAEVSFLILEINHRSKNLSPFLIKEITRRINLKGIFGAINVSNKLLPNPLTKVTCFKLNIKKYLKGLLIQKKSLGNQQKTSLTQDNKCLKEDHRVSLMIHDQKENQSDAIKFQINGNLWEELREESMQSSFNLFNRCTSKFLCKVNFTIQEFRWWFLKRKNVVYTYIKKNPKTNQVTDLFSFYIHFKRSKIDKSLQRTAHSFYNLNSSINMKQLMKDAFIIIDRLGIEKYYCTNIMDNSSFIDSFPFKELLEPLYYYFYNIKTEQILPNQIAYLD</sequence>
<dbReference type="PANTHER" id="PTHR11377:SF5">
    <property type="entry name" value="GLYCYLPEPTIDE N-TETRADECANOYLTRANSFERASE"/>
    <property type="match status" value="1"/>
</dbReference>
<dbReference type="InterPro" id="IPR022676">
    <property type="entry name" value="NMT_N"/>
</dbReference>
<evidence type="ECO:0000256" key="3">
    <source>
        <dbReference type="ARBA" id="ARBA00022679"/>
    </source>
</evidence>
<dbReference type="Proteomes" id="UP001150062">
    <property type="component" value="Unassembled WGS sequence"/>
</dbReference>
<dbReference type="EMBL" id="JAOAOG010000068">
    <property type="protein sequence ID" value="KAJ6251149.1"/>
    <property type="molecule type" value="Genomic_DNA"/>
</dbReference>
<dbReference type="Pfam" id="PF02799">
    <property type="entry name" value="NMT_C"/>
    <property type="match status" value="1"/>
</dbReference>
<evidence type="ECO:0000256" key="6">
    <source>
        <dbReference type="RuleBase" id="RU004178"/>
    </source>
</evidence>
<keyword evidence="4 5" id="KW-0012">Acyltransferase</keyword>
<dbReference type="Gene3D" id="3.40.630.170">
    <property type="match status" value="1"/>
</dbReference>
<keyword evidence="11" id="KW-1185">Reference proteome</keyword>
<dbReference type="InterPro" id="IPR022677">
    <property type="entry name" value="NMT_C"/>
</dbReference>
<feature type="domain" description="Glycylpeptide N-tetradecanoyltransferase C-terminal" evidence="9">
    <location>
        <begin position="249"/>
        <end position="396"/>
    </location>
</feature>
<protein>
    <recommendedName>
        <fullName evidence="2 5">Glycylpeptide N-tetradecanoyltransferase</fullName>
        <ecNumber evidence="2 5">2.3.1.97</ecNumber>
    </recommendedName>
</protein>
<evidence type="ECO:0000256" key="5">
    <source>
        <dbReference type="RuleBase" id="RU000586"/>
    </source>
</evidence>
<dbReference type="Pfam" id="PF01233">
    <property type="entry name" value="NMT"/>
    <property type="match status" value="1"/>
</dbReference>
<dbReference type="InterPro" id="IPR000903">
    <property type="entry name" value="NMT"/>
</dbReference>
<dbReference type="SUPFAM" id="SSF55729">
    <property type="entry name" value="Acyl-CoA N-acyltransferases (Nat)"/>
    <property type="match status" value="2"/>
</dbReference>
<accession>A0ABQ8Z2M5</accession>
<evidence type="ECO:0000313" key="10">
    <source>
        <dbReference type="EMBL" id="KAJ6251149.1"/>
    </source>
</evidence>
<evidence type="ECO:0000256" key="2">
    <source>
        <dbReference type="ARBA" id="ARBA00012923"/>
    </source>
</evidence>
<comment type="catalytic activity">
    <reaction evidence="5">
        <text>N-terminal glycyl-[protein] + tetradecanoyl-CoA = N-tetradecanoylglycyl-[protein] + CoA + H(+)</text>
        <dbReference type="Rhea" id="RHEA:15521"/>
        <dbReference type="Rhea" id="RHEA-COMP:12666"/>
        <dbReference type="Rhea" id="RHEA-COMP:12667"/>
        <dbReference type="ChEBI" id="CHEBI:15378"/>
        <dbReference type="ChEBI" id="CHEBI:57287"/>
        <dbReference type="ChEBI" id="CHEBI:57385"/>
        <dbReference type="ChEBI" id="CHEBI:64723"/>
        <dbReference type="ChEBI" id="CHEBI:133050"/>
        <dbReference type="EC" id="2.3.1.97"/>
    </reaction>
</comment>
<proteinExistence type="inferred from homology"/>
<dbReference type="GO" id="GO:0016740">
    <property type="term" value="F:transferase activity"/>
    <property type="evidence" value="ECO:0007669"/>
    <property type="project" value="UniProtKB-KW"/>
</dbReference>
<evidence type="ECO:0000256" key="4">
    <source>
        <dbReference type="ARBA" id="ARBA00023315"/>
    </source>
</evidence>
<evidence type="ECO:0000259" key="9">
    <source>
        <dbReference type="Pfam" id="PF02799"/>
    </source>
</evidence>
<feature type="region of interest" description="Disordered" evidence="7">
    <location>
        <begin position="1"/>
        <end position="30"/>
    </location>
</feature>
<gene>
    <name evidence="10" type="ORF">M0813_15321</name>
</gene>
<evidence type="ECO:0000256" key="7">
    <source>
        <dbReference type="SAM" id="MobiDB-lite"/>
    </source>
</evidence>
<dbReference type="PANTHER" id="PTHR11377">
    <property type="entry name" value="N-MYRISTOYL TRANSFERASE"/>
    <property type="match status" value="1"/>
</dbReference>